<comment type="caution">
    <text evidence="2">The sequence shown here is derived from an EMBL/GenBank/DDBJ whole genome shotgun (WGS) entry which is preliminary data.</text>
</comment>
<dbReference type="EMBL" id="BJMH01000046">
    <property type="protein sequence ID" value="GEB35584.1"/>
    <property type="molecule type" value="Genomic_DNA"/>
</dbReference>
<sequence>MSRAKPKLFWFFWLTDVAFIVYWAIVFFGLLPAEYMYQDYRDPNLVAWNLSFFPLDMLVSLTGFASLYSYRRGSDNWKPLAIVSLVLTSCSGLQAIAFWAFKADFDWSWWLPNLFLLIYPLFFLPGFLRAESVGRKGCKPQCEAQSQP</sequence>
<organism evidence="2 3">
    <name type="scientific">Brevibacillus parabrevis</name>
    <dbReference type="NCBI Taxonomy" id="54914"/>
    <lineage>
        <taxon>Bacteria</taxon>
        <taxon>Bacillati</taxon>
        <taxon>Bacillota</taxon>
        <taxon>Bacilli</taxon>
        <taxon>Bacillales</taxon>
        <taxon>Paenibacillaceae</taxon>
        <taxon>Brevibacillus</taxon>
    </lineage>
</organism>
<dbReference type="STRING" id="54914.AV540_23415"/>
<evidence type="ECO:0000313" key="3">
    <source>
        <dbReference type="Proteomes" id="UP000316882"/>
    </source>
</evidence>
<dbReference type="Pfam" id="PF17314">
    <property type="entry name" value="DUF5360"/>
    <property type="match status" value="1"/>
</dbReference>
<name>A0A4Y3PQE2_BREPA</name>
<keyword evidence="1" id="KW-0812">Transmembrane</keyword>
<feature type="transmembrane region" description="Helical" evidence="1">
    <location>
        <begin position="45"/>
        <end position="68"/>
    </location>
</feature>
<evidence type="ECO:0000313" key="2">
    <source>
        <dbReference type="EMBL" id="GEB35584.1"/>
    </source>
</evidence>
<evidence type="ECO:0008006" key="4">
    <source>
        <dbReference type="Google" id="ProtNLM"/>
    </source>
</evidence>
<dbReference type="AlphaFoldDB" id="A0A4Y3PQE2"/>
<gene>
    <name evidence="2" type="ORF">BPA01_51640</name>
</gene>
<proteinExistence type="predicted"/>
<dbReference type="Proteomes" id="UP000316882">
    <property type="component" value="Unassembled WGS sequence"/>
</dbReference>
<keyword evidence="3" id="KW-1185">Reference proteome</keyword>
<keyword evidence="1" id="KW-0472">Membrane</keyword>
<protein>
    <recommendedName>
        <fullName evidence="4">YvaD family protein</fullName>
    </recommendedName>
</protein>
<feature type="transmembrane region" description="Helical" evidence="1">
    <location>
        <begin position="12"/>
        <end position="33"/>
    </location>
</feature>
<evidence type="ECO:0000256" key="1">
    <source>
        <dbReference type="SAM" id="Phobius"/>
    </source>
</evidence>
<feature type="transmembrane region" description="Helical" evidence="1">
    <location>
        <begin position="80"/>
        <end position="101"/>
    </location>
</feature>
<dbReference type="RefSeq" id="WP_122966393.1">
    <property type="nucleotide sequence ID" value="NZ_BJMH01000046.1"/>
</dbReference>
<reference evidence="2 3" key="1">
    <citation type="submission" date="2019-06" db="EMBL/GenBank/DDBJ databases">
        <title>Whole genome shotgun sequence of Brevibacillus parabrevis NBRC 12334.</title>
        <authorList>
            <person name="Hosoyama A."/>
            <person name="Uohara A."/>
            <person name="Ohji S."/>
            <person name="Ichikawa N."/>
        </authorList>
    </citation>
    <scope>NUCLEOTIDE SEQUENCE [LARGE SCALE GENOMIC DNA]</scope>
    <source>
        <strain evidence="2 3">NBRC 12334</strain>
    </source>
</reference>
<accession>A0A4Y3PQE2</accession>
<dbReference type="InterPro" id="IPR020348">
    <property type="entry name" value="Uncharacterised_YvaD"/>
</dbReference>
<keyword evidence="1" id="KW-1133">Transmembrane helix</keyword>
<feature type="transmembrane region" description="Helical" evidence="1">
    <location>
        <begin position="107"/>
        <end position="128"/>
    </location>
</feature>